<keyword evidence="1" id="KW-1133">Transmembrane helix</keyword>
<feature type="transmembrane region" description="Helical" evidence="1">
    <location>
        <begin position="109"/>
        <end position="126"/>
    </location>
</feature>
<gene>
    <name evidence="3" type="ORF">AN964_02305</name>
</gene>
<feature type="domain" description="VanZ-like" evidence="2">
    <location>
        <begin position="7"/>
        <end position="126"/>
    </location>
</feature>
<feature type="transmembrane region" description="Helical" evidence="1">
    <location>
        <begin position="57"/>
        <end position="74"/>
    </location>
</feature>
<dbReference type="Pfam" id="PF04892">
    <property type="entry name" value="VanZ"/>
    <property type="match status" value="1"/>
</dbReference>
<dbReference type="AlphaFoldDB" id="A0A0Q3WVE2"/>
<keyword evidence="1" id="KW-0812">Transmembrane</keyword>
<dbReference type="InterPro" id="IPR006976">
    <property type="entry name" value="VanZ-like"/>
</dbReference>
<dbReference type="PANTHER" id="PTHR28008:SF1">
    <property type="entry name" value="DOMAIN PROTEIN, PUTATIVE (AFU_ORTHOLOGUE AFUA_3G10980)-RELATED"/>
    <property type="match status" value="1"/>
</dbReference>
<dbReference type="EMBL" id="LJJC01000004">
    <property type="protein sequence ID" value="KQL52485.1"/>
    <property type="molecule type" value="Genomic_DNA"/>
</dbReference>
<keyword evidence="4" id="KW-1185">Reference proteome</keyword>
<comment type="caution">
    <text evidence="3">The sequence shown here is derived from an EMBL/GenBank/DDBJ whole genome shotgun (WGS) entry which is preliminary data.</text>
</comment>
<sequence>MKKEVIWWIIAILLCCMIFYFTGTQASTGSNTQRIIEKLTGLSPDQASNVNFIFRKATHITTFGFLGICFFMALRKRAFLAWEITTIYAATDEYHQSFVPGRTASFKDVIIDSCGCIIAILIVRYFQKKYAERKGVVSK</sequence>
<dbReference type="RefSeq" id="WP_055738172.1">
    <property type="nucleotide sequence ID" value="NZ_JAAIWL010000007.1"/>
</dbReference>
<evidence type="ECO:0000313" key="4">
    <source>
        <dbReference type="Proteomes" id="UP000051888"/>
    </source>
</evidence>
<dbReference type="PATRIC" id="fig|157838.3.peg.510"/>
<feature type="transmembrane region" description="Helical" evidence="1">
    <location>
        <begin position="6"/>
        <end position="23"/>
    </location>
</feature>
<evidence type="ECO:0000256" key="1">
    <source>
        <dbReference type="SAM" id="Phobius"/>
    </source>
</evidence>
<proteinExistence type="predicted"/>
<dbReference type="STRING" id="157838.AN964_02305"/>
<reference evidence="3 4" key="1">
    <citation type="submission" date="2015-09" db="EMBL/GenBank/DDBJ databases">
        <title>Genome sequencing project for genomic taxonomy and phylogenomics of Bacillus-like bacteria.</title>
        <authorList>
            <person name="Liu B."/>
            <person name="Wang J."/>
            <person name="Zhu Y."/>
            <person name="Liu G."/>
            <person name="Chen Q."/>
            <person name="Chen Z."/>
            <person name="Lan J."/>
            <person name="Che J."/>
            <person name="Ge C."/>
            <person name="Shi H."/>
            <person name="Pan Z."/>
            <person name="Liu X."/>
        </authorList>
    </citation>
    <scope>NUCLEOTIDE SEQUENCE [LARGE SCALE GENOMIC DNA]</scope>
    <source>
        <strain evidence="3 4">LMG 18435</strain>
    </source>
</reference>
<evidence type="ECO:0000313" key="3">
    <source>
        <dbReference type="EMBL" id="KQL52485.1"/>
    </source>
</evidence>
<keyword evidence="1" id="KW-0472">Membrane</keyword>
<organism evidence="3 4">
    <name type="scientific">Heyndrickxia shackletonii</name>
    <dbReference type="NCBI Taxonomy" id="157838"/>
    <lineage>
        <taxon>Bacteria</taxon>
        <taxon>Bacillati</taxon>
        <taxon>Bacillota</taxon>
        <taxon>Bacilli</taxon>
        <taxon>Bacillales</taxon>
        <taxon>Bacillaceae</taxon>
        <taxon>Heyndrickxia</taxon>
    </lineage>
</organism>
<protein>
    <recommendedName>
        <fullName evidence="2">VanZ-like domain-containing protein</fullName>
    </recommendedName>
</protein>
<dbReference type="OrthoDB" id="291892at2"/>
<evidence type="ECO:0000259" key="2">
    <source>
        <dbReference type="Pfam" id="PF04892"/>
    </source>
</evidence>
<accession>A0A0Q3WVE2</accession>
<name>A0A0Q3WVE2_9BACI</name>
<dbReference type="PANTHER" id="PTHR28008">
    <property type="entry name" value="DOMAIN PROTEIN, PUTATIVE (AFU_ORTHOLOGUE AFUA_3G10980)-RELATED"/>
    <property type="match status" value="1"/>
</dbReference>
<dbReference type="NCBIfam" id="NF037970">
    <property type="entry name" value="vanZ_1"/>
    <property type="match status" value="1"/>
</dbReference>
<dbReference type="Proteomes" id="UP000051888">
    <property type="component" value="Unassembled WGS sequence"/>
</dbReference>